<dbReference type="RefSeq" id="XP_064701921.1">
    <property type="nucleotide sequence ID" value="XM_064852016.1"/>
</dbReference>
<dbReference type="Proteomes" id="UP001358417">
    <property type="component" value="Unassembled WGS sequence"/>
</dbReference>
<evidence type="ECO:0000256" key="6">
    <source>
        <dbReference type="ARBA" id="ARBA00023242"/>
    </source>
</evidence>
<dbReference type="GO" id="GO:0008270">
    <property type="term" value="F:zinc ion binding"/>
    <property type="evidence" value="ECO:0007669"/>
    <property type="project" value="InterPro"/>
</dbReference>
<keyword evidence="2" id="KW-0862">Zinc</keyword>
<dbReference type="GO" id="GO:0003677">
    <property type="term" value="F:DNA binding"/>
    <property type="evidence" value="ECO:0007669"/>
    <property type="project" value="UniProtKB-KW"/>
</dbReference>
<dbReference type="PROSITE" id="PS50048">
    <property type="entry name" value="ZN2_CY6_FUNGAL_2"/>
    <property type="match status" value="1"/>
</dbReference>
<keyword evidence="6" id="KW-0539">Nucleus</keyword>
<evidence type="ECO:0000256" key="3">
    <source>
        <dbReference type="ARBA" id="ARBA00023015"/>
    </source>
</evidence>
<sequence>MAPPKQRTRAFAPKSRSGCDLCKQRRVKCDELRPNCGNCKKRGTHCSYTAPKIWIFEPKQQRKVDETKAVQPSEPFDLTGLTICDWPADEKYLMRYYIRRSGPYMSQYTFLEARKMWSVMVPRLANTFPAMRHLVVAIALMDLRLNQATRQALRARTESVIVHYNKAIGLLTANSASMVEVIASAILAYVLETMIRDTAAANIHLQAAEQLLSRVGESVKGSCGSEAEGILVHDLRAMYISAAAYHATEPTFRPTQDSSATSVFNAVTALHSPQGLRSVKEVVVVYERLFEHLSSKDPLVRPNVEQLKAFTSKWELAILQLSHDSPEPRANLFAAHMLICVANALVPRLSYGGLTEEQLALQSPTNVTAMGYIVHRLDLLLEENIHKLGKRDEAIFNRILKLASRTITQFAPNDNHRNKAKLMLTKVETRESLATTTEPSDRERMSHSSFAGTAADASEPDSHEHGPTLSEFALQKLRIIEPLKVPHDTDLHLRSQT</sequence>
<name>A0AAV9MXA9_9EURO</name>
<dbReference type="CDD" id="cd00067">
    <property type="entry name" value="GAL4"/>
    <property type="match status" value="1"/>
</dbReference>
<dbReference type="PROSITE" id="PS00463">
    <property type="entry name" value="ZN2_CY6_FUNGAL_1"/>
    <property type="match status" value="1"/>
</dbReference>
<evidence type="ECO:0000256" key="4">
    <source>
        <dbReference type="ARBA" id="ARBA00023125"/>
    </source>
</evidence>
<dbReference type="Pfam" id="PF11951">
    <property type="entry name" value="Fungal_trans_2"/>
    <property type="match status" value="1"/>
</dbReference>
<dbReference type="InterPro" id="IPR052360">
    <property type="entry name" value="Transcr_Regulatory_Proteins"/>
</dbReference>
<keyword evidence="10" id="KW-1185">Reference proteome</keyword>
<accession>A0AAV9MXA9</accession>
<reference evidence="9 10" key="1">
    <citation type="submission" date="2023-08" db="EMBL/GenBank/DDBJ databases">
        <title>Black Yeasts Isolated from many extreme environments.</title>
        <authorList>
            <person name="Coleine C."/>
            <person name="Stajich J.E."/>
            <person name="Selbmann L."/>
        </authorList>
    </citation>
    <scope>NUCLEOTIDE SEQUENCE [LARGE SCALE GENOMIC DNA]</scope>
    <source>
        <strain evidence="9 10">CCFEE 5792</strain>
    </source>
</reference>
<dbReference type="InterPro" id="IPR036864">
    <property type="entry name" value="Zn2-C6_fun-type_DNA-bd_sf"/>
</dbReference>
<dbReference type="InterPro" id="IPR021858">
    <property type="entry name" value="Fun_TF"/>
</dbReference>
<evidence type="ECO:0000256" key="7">
    <source>
        <dbReference type="SAM" id="MobiDB-lite"/>
    </source>
</evidence>
<dbReference type="PANTHER" id="PTHR36206:SF12">
    <property type="entry name" value="ASPERCRYPTIN BIOSYNTHESIS CLUSTER-SPECIFIC TRANSCRIPTION REGULATOR ATNN-RELATED"/>
    <property type="match status" value="1"/>
</dbReference>
<evidence type="ECO:0000313" key="9">
    <source>
        <dbReference type="EMBL" id="KAK5046327.1"/>
    </source>
</evidence>
<gene>
    <name evidence="9" type="ORF">LTR84_008471</name>
</gene>
<dbReference type="GeneID" id="89976634"/>
<dbReference type="Pfam" id="PF00172">
    <property type="entry name" value="Zn_clus"/>
    <property type="match status" value="1"/>
</dbReference>
<keyword evidence="3" id="KW-0805">Transcription regulation</keyword>
<protein>
    <recommendedName>
        <fullName evidence="8">Zn(2)-C6 fungal-type domain-containing protein</fullName>
    </recommendedName>
</protein>
<dbReference type="SMART" id="SM00066">
    <property type="entry name" value="GAL4"/>
    <property type="match status" value="1"/>
</dbReference>
<evidence type="ECO:0000259" key="8">
    <source>
        <dbReference type="PROSITE" id="PS50048"/>
    </source>
</evidence>
<evidence type="ECO:0000313" key="10">
    <source>
        <dbReference type="Proteomes" id="UP001358417"/>
    </source>
</evidence>
<dbReference type="EMBL" id="JAVRRD010000031">
    <property type="protein sequence ID" value="KAK5046327.1"/>
    <property type="molecule type" value="Genomic_DNA"/>
</dbReference>
<dbReference type="Gene3D" id="4.10.240.10">
    <property type="entry name" value="Zn(2)-C6 fungal-type DNA-binding domain"/>
    <property type="match status" value="1"/>
</dbReference>
<dbReference type="SUPFAM" id="SSF57701">
    <property type="entry name" value="Zn2/Cys6 DNA-binding domain"/>
    <property type="match status" value="1"/>
</dbReference>
<dbReference type="PANTHER" id="PTHR36206">
    <property type="entry name" value="ASPERCRYPTIN BIOSYNTHESIS CLUSTER-SPECIFIC TRANSCRIPTION REGULATOR ATNN-RELATED"/>
    <property type="match status" value="1"/>
</dbReference>
<evidence type="ECO:0000256" key="2">
    <source>
        <dbReference type="ARBA" id="ARBA00022833"/>
    </source>
</evidence>
<evidence type="ECO:0000256" key="5">
    <source>
        <dbReference type="ARBA" id="ARBA00023163"/>
    </source>
</evidence>
<feature type="region of interest" description="Disordered" evidence="7">
    <location>
        <begin position="429"/>
        <end position="470"/>
    </location>
</feature>
<feature type="domain" description="Zn(2)-C6 fungal-type" evidence="8">
    <location>
        <begin position="18"/>
        <end position="48"/>
    </location>
</feature>
<organism evidence="9 10">
    <name type="scientific">Exophiala bonariae</name>
    <dbReference type="NCBI Taxonomy" id="1690606"/>
    <lineage>
        <taxon>Eukaryota</taxon>
        <taxon>Fungi</taxon>
        <taxon>Dikarya</taxon>
        <taxon>Ascomycota</taxon>
        <taxon>Pezizomycotina</taxon>
        <taxon>Eurotiomycetes</taxon>
        <taxon>Chaetothyriomycetidae</taxon>
        <taxon>Chaetothyriales</taxon>
        <taxon>Herpotrichiellaceae</taxon>
        <taxon>Exophiala</taxon>
    </lineage>
</organism>
<dbReference type="GO" id="GO:0000981">
    <property type="term" value="F:DNA-binding transcription factor activity, RNA polymerase II-specific"/>
    <property type="evidence" value="ECO:0007669"/>
    <property type="project" value="InterPro"/>
</dbReference>
<keyword evidence="4" id="KW-0238">DNA-binding</keyword>
<keyword evidence="1" id="KW-0479">Metal-binding</keyword>
<proteinExistence type="predicted"/>
<comment type="caution">
    <text evidence="9">The sequence shown here is derived from an EMBL/GenBank/DDBJ whole genome shotgun (WGS) entry which is preliminary data.</text>
</comment>
<dbReference type="InterPro" id="IPR001138">
    <property type="entry name" value="Zn2Cys6_DnaBD"/>
</dbReference>
<dbReference type="AlphaFoldDB" id="A0AAV9MXA9"/>
<keyword evidence="5" id="KW-0804">Transcription</keyword>
<evidence type="ECO:0000256" key="1">
    <source>
        <dbReference type="ARBA" id="ARBA00022723"/>
    </source>
</evidence>